<gene>
    <name evidence="2" type="ORF">LXT13_07425</name>
</gene>
<reference evidence="2 3" key="1">
    <citation type="submission" date="2021-12" db="EMBL/GenBank/DDBJ databases">
        <title>Genome seq of P8.</title>
        <authorList>
            <person name="Seo T."/>
        </authorList>
    </citation>
    <scope>NUCLEOTIDE SEQUENCE [LARGE SCALE GENOMIC DNA]</scope>
    <source>
        <strain evidence="2 3">P8</strain>
    </source>
</reference>
<feature type="region of interest" description="Disordered" evidence="1">
    <location>
        <begin position="146"/>
        <end position="168"/>
    </location>
</feature>
<keyword evidence="3" id="KW-1185">Reference proteome</keyword>
<dbReference type="EMBL" id="JAJTWU010000002">
    <property type="protein sequence ID" value="MCE4554277.1"/>
    <property type="molecule type" value="Genomic_DNA"/>
</dbReference>
<evidence type="ECO:0000256" key="1">
    <source>
        <dbReference type="SAM" id="MobiDB-lite"/>
    </source>
</evidence>
<organism evidence="2 3">
    <name type="scientific">Pelomonas cellulosilytica</name>
    <dbReference type="NCBI Taxonomy" id="2906762"/>
    <lineage>
        <taxon>Bacteria</taxon>
        <taxon>Pseudomonadati</taxon>
        <taxon>Pseudomonadota</taxon>
        <taxon>Betaproteobacteria</taxon>
        <taxon>Burkholderiales</taxon>
        <taxon>Sphaerotilaceae</taxon>
        <taxon>Roseateles</taxon>
    </lineage>
</organism>
<dbReference type="Proteomes" id="UP001200741">
    <property type="component" value="Unassembled WGS sequence"/>
</dbReference>
<accession>A0ABS8XTQ4</accession>
<name>A0ABS8XTQ4_9BURK</name>
<sequence length="168" mass="18538">MLLLVALMAVGLTRVVDVQSQAVRRDKEAELLFIGMQFSQALDSYSRGGPVADRREYPATLDDLLVDRRGGGLRRHLRKRFTDPMTGNDQWGLVMAGGRIVAVHSLSEQRPLKQDHFEPAQAGLASKSRYAEWLFGRDPAALTAEPGQLVHPPQVSASQPERAASSMF</sequence>
<evidence type="ECO:0000313" key="2">
    <source>
        <dbReference type="EMBL" id="MCE4554277.1"/>
    </source>
</evidence>
<comment type="caution">
    <text evidence="2">The sequence shown here is derived from an EMBL/GenBank/DDBJ whole genome shotgun (WGS) entry which is preliminary data.</text>
</comment>
<proteinExistence type="predicted"/>
<protein>
    <submittedName>
        <fullName evidence="2">Type II secretion system protein</fullName>
    </submittedName>
</protein>
<dbReference type="RefSeq" id="WP_233371183.1">
    <property type="nucleotide sequence ID" value="NZ_JAJTWU010000002.1"/>
</dbReference>
<evidence type="ECO:0000313" key="3">
    <source>
        <dbReference type="Proteomes" id="UP001200741"/>
    </source>
</evidence>